<dbReference type="SMART" id="SM01045">
    <property type="entry name" value="BURP"/>
    <property type="match status" value="1"/>
</dbReference>
<dbReference type="PANTHER" id="PTHR31236:SF7">
    <property type="entry name" value="BURP DOMAIN-CONTAINING PROTEIN 10"/>
    <property type="match status" value="1"/>
</dbReference>
<evidence type="ECO:0000313" key="5">
    <source>
        <dbReference type="Proteomes" id="UP000011116"/>
    </source>
</evidence>
<reference evidence="4" key="2">
    <citation type="submission" date="2020-10" db="EMBL/GenBank/DDBJ databases">
        <authorList>
            <person name="Scholz U."/>
            <person name="Mascher M."/>
            <person name="Fiebig A."/>
        </authorList>
    </citation>
    <scope>NUCLEOTIDE SEQUENCE [LARGE SCALE GENOMIC DNA]</scope>
    <source>
        <strain evidence="4">cv. Morex</strain>
    </source>
</reference>
<dbReference type="PANTHER" id="PTHR31236">
    <property type="entry name" value="BURP DOMAIN PROTEIN USPL1-LIKE"/>
    <property type="match status" value="1"/>
</dbReference>
<evidence type="ECO:0000313" key="4">
    <source>
        <dbReference type="EnsemblPlants" id="HORVU.MOREX.r3.7HG0637060.1"/>
    </source>
</evidence>
<feature type="domain" description="BURP" evidence="3">
    <location>
        <begin position="335"/>
        <end position="551"/>
    </location>
</feature>
<sequence>MTAMMSILSLFLLVTTVWGGPRANLTNVEGIVVSNSAAELTEYWQTTVPNSPMPLAILELLDTSTGHDDHMGKQDTDNNRTPNKWTNEKYVGASLLNSRRYGLHPNIDGKARTKSGNQKNQMWFYGWSPQKANNKKTTEGLAREPVKQMNDKKNQMWFYGWGPEKVNNEKTTKGLAREPVKQMNHKENQMWFYGWSPQKANNEKTTEVLAREPVKQMNDKKNQMWFYEWGPEKVNNEKTTKGLAREPVKQMNGKENQMWFYGWSPQKVDNEKTTEVLAREPVKQMNNKKNQMWFYGWGPVQISNDDGARESAVREDDGHQGESHIHGESSVSNIIFFEESLKPGSTIAPYIQPSATSGAPLLQRDVANTIPMSTGNLTDILAMFAPVSHAMAKDVWMMLDLCERPSLVKGEKKTCANSVESMVEFAAYVLTGGNTRGLRAFSSPDVPAEGVTSGRKYKVVAARRATESSETMTCHGMSFPFVLFMCHAVNPTRTYEVTLESEDLTSTMVSLAVCHLDTSEFDPKKMPGHAKPGDAPACHFIPRDSVLWAPVAPAASAAA</sequence>
<keyword evidence="2" id="KW-0732">Signal</keyword>
<dbReference type="InterPro" id="IPR044816">
    <property type="entry name" value="BURP"/>
</dbReference>
<feature type="compositionally biased region" description="Basic and acidic residues" evidence="1">
    <location>
        <begin position="66"/>
        <end position="78"/>
    </location>
</feature>
<keyword evidence="5" id="KW-1185">Reference proteome</keyword>
<evidence type="ECO:0000256" key="2">
    <source>
        <dbReference type="SAM" id="SignalP"/>
    </source>
</evidence>
<dbReference type="InterPro" id="IPR004873">
    <property type="entry name" value="BURP_dom"/>
</dbReference>
<evidence type="ECO:0000259" key="3">
    <source>
        <dbReference type="PROSITE" id="PS51277"/>
    </source>
</evidence>
<reference evidence="5" key="1">
    <citation type="journal article" date="2012" name="Nature">
        <title>A physical, genetic and functional sequence assembly of the barley genome.</title>
        <authorList>
            <consortium name="The International Barley Genome Sequencing Consortium"/>
            <person name="Mayer K.F."/>
            <person name="Waugh R."/>
            <person name="Brown J.W."/>
            <person name="Schulman A."/>
            <person name="Langridge P."/>
            <person name="Platzer M."/>
            <person name="Fincher G.B."/>
            <person name="Muehlbauer G.J."/>
            <person name="Sato K."/>
            <person name="Close T.J."/>
            <person name="Wise R.P."/>
            <person name="Stein N."/>
        </authorList>
    </citation>
    <scope>NUCLEOTIDE SEQUENCE [LARGE SCALE GENOMIC DNA]</scope>
    <source>
        <strain evidence="5">cv. Morex</strain>
    </source>
</reference>
<feature type="region of interest" description="Disordered" evidence="1">
    <location>
        <begin position="66"/>
        <end position="85"/>
    </location>
</feature>
<organism evidence="4 5">
    <name type="scientific">Hordeum vulgare subsp. vulgare</name>
    <name type="common">Domesticated barley</name>
    <dbReference type="NCBI Taxonomy" id="112509"/>
    <lineage>
        <taxon>Eukaryota</taxon>
        <taxon>Viridiplantae</taxon>
        <taxon>Streptophyta</taxon>
        <taxon>Embryophyta</taxon>
        <taxon>Tracheophyta</taxon>
        <taxon>Spermatophyta</taxon>
        <taxon>Magnoliopsida</taxon>
        <taxon>Liliopsida</taxon>
        <taxon>Poales</taxon>
        <taxon>Poaceae</taxon>
        <taxon>BOP clade</taxon>
        <taxon>Pooideae</taxon>
        <taxon>Triticodae</taxon>
        <taxon>Triticeae</taxon>
        <taxon>Hordeinae</taxon>
        <taxon>Hordeum</taxon>
    </lineage>
</organism>
<dbReference type="Gramene" id="HORVU.MOREX.r2.7HG0529370.1">
    <property type="protein sequence ID" value="HORVU.MOREX.r2.7HG0529370.1"/>
    <property type="gene ID" value="HORVU.MOREX.r2.7HG0529370"/>
</dbReference>
<dbReference type="AlphaFoldDB" id="A0A8I7BCY5"/>
<evidence type="ECO:0000256" key="1">
    <source>
        <dbReference type="SAM" id="MobiDB-lite"/>
    </source>
</evidence>
<feature type="chain" id="PRO_5035266342" description="BURP domain-containing protein" evidence="2">
    <location>
        <begin position="20"/>
        <end position="559"/>
    </location>
</feature>
<protein>
    <recommendedName>
        <fullName evidence="3">BURP domain-containing protein</fullName>
    </recommendedName>
</protein>
<dbReference type="Gramene" id="HORVU.MOREX.r3.7HG0637060.1">
    <property type="protein sequence ID" value="HORVU.MOREX.r3.7HG0637060.1"/>
    <property type="gene ID" value="HORVU.MOREX.r3.7HG0637060"/>
</dbReference>
<dbReference type="Proteomes" id="UP000011116">
    <property type="component" value="Chromosome 7H"/>
</dbReference>
<name>A0A8I7BCY5_HORVV</name>
<dbReference type="Pfam" id="PF03181">
    <property type="entry name" value="BURP"/>
    <property type="match status" value="1"/>
</dbReference>
<proteinExistence type="predicted"/>
<dbReference type="PROSITE" id="PS51277">
    <property type="entry name" value="BURP"/>
    <property type="match status" value="1"/>
</dbReference>
<feature type="signal peptide" evidence="2">
    <location>
        <begin position="1"/>
        <end position="19"/>
    </location>
</feature>
<reference evidence="4" key="3">
    <citation type="submission" date="2022-01" db="UniProtKB">
        <authorList>
            <consortium name="EnsemblPlants"/>
        </authorList>
    </citation>
    <scope>IDENTIFICATION</scope>
    <source>
        <strain evidence="4">subsp. vulgare</strain>
    </source>
</reference>
<dbReference type="EnsemblPlants" id="HORVU.MOREX.r3.7HG0637060.1">
    <property type="protein sequence ID" value="HORVU.MOREX.r3.7HG0637060.1"/>
    <property type="gene ID" value="HORVU.MOREX.r3.7HG0637060"/>
</dbReference>
<accession>A0A8I7BCY5</accession>